<proteinExistence type="predicted"/>
<dbReference type="EMBL" id="GBXM01060721">
    <property type="protein sequence ID" value="JAH47856.1"/>
    <property type="molecule type" value="Transcribed_RNA"/>
</dbReference>
<reference evidence="1" key="1">
    <citation type="submission" date="2014-11" db="EMBL/GenBank/DDBJ databases">
        <authorList>
            <person name="Amaro Gonzalez C."/>
        </authorList>
    </citation>
    <scope>NUCLEOTIDE SEQUENCE</scope>
</reference>
<protein>
    <submittedName>
        <fullName evidence="1">Uncharacterized protein</fullName>
    </submittedName>
</protein>
<evidence type="ECO:0000313" key="1">
    <source>
        <dbReference type="EMBL" id="JAH47856.1"/>
    </source>
</evidence>
<sequence length="17" mass="1852">MPFNFVKTSATAGLVIR</sequence>
<name>A0A0E9T2L5_ANGAN</name>
<reference evidence="1" key="2">
    <citation type="journal article" date="2015" name="Fish Shellfish Immunol.">
        <title>Early steps in the European eel (Anguilla anguilla)-Vibrio vulnificus interaction in the gills: Role of the RtxA13 toxin.</title>
        <authorList>
            <person name="Callol A."/>
            <person name="Pajuelo D."/>
            <person name="Ebbesson L."/>
            <person name="Teles M."/>
            <person name="MacKenzie S."/>
            <person name="Amaro C."/>
        </authorList>
    </citation>
    <scope>NUCLEOTIDE SEQUENCE</scope>
</reference>
<accession>A0A0E9T2L5</accession>
<organism evidence="1">
    <name type="scientific">Anguilla anguilla</name>
    <name type="common">European freshwater eel</name>
    <name type="synonym">Muraena anguilla</name>
    <dbReference type="NCBI Taxonomy" id="7936"/>
    <lineage>
        <taxon>Eukaryota</taxon>
        <taxon>Metazoa</taxon>
        <taxon>Chordata</taxon>
        <taxon>Craniata</taxon>
        <taxon>Vertebrata</taxon>
        <taxon>Euteleostomi</taxon>
        <taxon>Actinopterygii</taxon>
        <taxon>Neopterygii</taxon>
        <taxon>Teleostei</taxon>
        <taxon>Anguilliformes</taxon>
        <taxon>Anguillidae</taxon>
        <taxon>Anguilla</taxon>
    </lineage>
</organism>
<dbReference type="AlphaFoldDB" id="A0A0E9T2L5"/>